<evidence type="ECO:0000313" key="2">
    <source>
        <dbReference type="Proteomes" id="UP001519064"/>
    </source>
</evidence>
<accession>A0ABS3XIP7</accession>
<dbReference type="EMBL" id="JADKMA010000177">
    <property type="protein sequence ID" value="MBO8195268.1"/>
    <property type="molecule type" value="Genomic_DNA"/>
</dbReference>
<dbReference type="RefSeq" id="WP_209242506.1">
    <property type="nucleotide sequence ID" value="NZ_JADKMA010000177.1"/>
</dbReference>
<protein>
    <submittedName>
        <fullName evidence="1">Uncharacterized protein</fullName>
    </submittedName>
</protein>
<name>A0ABS3XIP7_9ACTN</name>
<comment type="caution">
    <text evidence="1">The sequence shown here is derived from an EMBL/GenBank/DDBJ whole genome shotgun (WGS) entry which is preliminary data.</text>
</comment>
<keyword evidence="2" id="KW-1185">Reference proteome</keyword>
<evidence type="ECO:0000313" key="1">
    <source>
        <dbReference type="EMBL" id="MBO8195268.1"/>
    </source>
</evidence>
<sequence length="439" mass="48506">MVPGSARLADGLARLPSGARRRAFVLAGQLQSTRPGLVSRLGAEDLARWTVSQYGPGPYPAVFVGSVSGAAVHLAAAMGAPVVPQTFLVPVRARLDPDQPHAALAAGRSLGRRMVHGNPELSLCHMHDPSQDRAMLVRFMYFRFKRLQLGEVLTRFLEERLAPGGRVFIVDCALRWPMTVLGDRQRFQFGALGGMPAHEYATGSGEIARHLAEQGSPVRRWEAPPTDATYPEAEWGYDDALTANLVALAARRGHPVRRITIGQPEHLSPLVAELHRWWLRRLGRPADRLLVESYNQWEPYWTLRLGAVPLWLQFTARSSYGLLERYLETSAAPYRRVDVNLFSNGLRSVGQVPAGHWDELAGRYGSEAGGTLGVDRQAFPEDIGSTLRWGPALAAQPERYPLPPLLTVDELDTFLDQQLRQGTEAARLAPFERVDEGSP</sequence>
<reference evidence="1 2" key="1">
    <citation type="submission" date="2020-11" db="EMBL/GenBank/DDBJ databases">
        <title>Streptomyces spirodelae sp. nov., isolated from duckweed.</title>
        <authorList>
            <person name="Saimee Y."/>
            <person name="Duangmal K."/>
        </authorList>
    </citation>
    <scope>NUCLEOTIDE SEQUENCE [LARGE SCALE GENOMIC DNA]</scope>
    <source>
        <strain evidence="1 2">S16-07</strain>
    </source>
</reference>
<proteinExistence type="predicted"/>
<dbReference type="Proteomes" id="UP001519064">
    <property type="component" value="Unassembled WGS sequence"/>
</dbReference>
<gene>
    <name evidence="1" type="ORF">ITI46_26995</name>
</gene>
<organism evidence="1 2">
    <name type="scientific">Streptomyces oryzae</name>
    <dbReference type="NCBI Taxonomy" id="1434886"/>
    <lineage>
        <taxon>Bacteria</taxon>
        <taxon>Bacillati</taxon>
        <taxon>Actinomycetota</taxon>
        <taxon>Actinomycetes</taxon>
        <taxon>Kitasatosporales</taxon>
        <taxon>Streptomycetaceae</taxon>
        <taxon>Streptomyces</taxon>
    </lineage>
</organism>